<feature type="compositionally biased region" description="Polar residues" evidence="1">
    <location>
        <begin position="523"/>
        <end position="541"/>
    </location>
</feature>
<feature type="compositionally biased region" description="Low complexity" evidence="1">
    <location>
        <begin position="438"/>
        <end position="457"/>
    </location>
</feature>
<comment type="caution">
    <text evidence="2">The sequence shown here is derived from an EMBL/GenBank/DDBJ whole genome shotgun (WGS) entry which is preliminary data.</text>
</comment>
<feature type="compositionally biased region" description="Basic and acidic residues" evidence="1">
    <location>
        <begin position="236"/>
        <end position="259"/>
    </location>
</feature>
<feature type="compositionally biased region" description="Basic and acidic residues" evidence="1">
    <location>
        <begin position="419"/>
        <end position="428"/>
    </location>
</feature>
<evidence type="ECO:0000313" key="3">
    <source>
        <dbReference type="Proteomes" id="UP000566819"/>
    </source>
</evidence>
<name>A0A8H4RK85_9HELO</name>
<feature type="compositionally biased region" description="Polar residues" evidence="1">
    <location>
        <begin position="297"/>
        <end position="308"/>
    </location>
</feature>
<feature type="compositionally biased region" description="Low complexity" evidence="1">
    <location>
        <begin position="399"/>
        <end position="414"/>
    </location>
</feature>
<organism evidence="2 3">
    <name type="scientific">Cudoniella acicularis</name>
    <dbReference type="NCBI Taxonomy" id="354080"/>
    <lineage>
        <taxon>Eukaryota</taxon>
        <taxon>Fungi</taxon>
        <taxon>Dikarya</taxon>
        <taxon>Ascomycota</taxon>
        <taxon>Pezizomycotina</taxon>
        <taxon>Leotiomycetes</taxon>
        <taxon>Helotiales</taxon>
        <taxon>Tricladiaceae</taxon>
        <taxon>Cudoniella</taxon>
    </lineage>
</organism>
<reference evidence="2 3" key="1">
    <citation type="submission" date="2020-03" db="EMBL/GenBank/DDBJ databases">
        <title>Draft Genome Sequence of Cudoniella acicularis.</title>
        <authorList>
            <person name="Buettner E."/>
            <person name="Kellner H."/>
        </authorList>
    </citation>
    <scope>NUCLEOTIDE SEQUENCE [LARGE SCALE GENOMIC DNA]</scope>
    <source>
        <strain evidence="2 3">DSM 108380</strain>
    </source>
</reference>
<feature type="region of interest" description="Disordered" evidence="1">
    <location>
        <begin position="176"/>
        <end position="313"/>
    </location>
</feature>
<feature type="compositionally biased region" description="Acidic residues" evidence="1">
    <location>
        <begin position="273"/>
        <end position="283"/>
    </location>
</feature>
<keyword evidence="3" id="KW-1185">Reference proteome</keyword>
<feature type="region of interest" description="Disordered" evidence="1">
    <location>
        <begin position="131"/>
        <end position="152"/>
    </location>
</feature>
<dbReference type="AlphaFoldDB" id="A0A8H4RK85"/>
<protein>
    <submittedName>
        <fullName evidence="2">Uncharacterized protein</fullName>
    </submittedName>
</protein>
<feature type="compositionally biased region" description="Acidic residues" evidence="1">
    <location>
        <begin position="139"/>
        <end position="152"/>
    </location>
</feature>
<evidence type="ECO:0000313" key="2">
    <source>
        <dbReference type="EMBL" id="KAF4630189.1"/>
    </source>
</evidence>
<feature type="compositionally biased region" description="Basic and acidic residues" evidence="1">
    <location>
        <begin position="608"/>
        <end position="625"/>
    </location>
</feature>
<proteinExistence type="predicted"/>
<accession>A0A8H4RK85</accession>
<feature type="region of interest" description="Disordered" evidence="1">
    <location>
        <begin position="331"/>
        <end position="568"/>
    </location>
</feature>
<dbReference type="Proteomes" id="UP000566819">
    <property type="component" value="Unassembled WGS sequence"/>
</dbReference>
<feature type="region of interest" description="Disordered" evidence="1">
    <location>
        <begin position="608"/>
        <end position="646"/>
    </location>
</feature>
<gene>
    <name evidence="2" type="ORF">G7Y89_g7950</name>
</gene>
<sequence length="755" mass="83514">MEQEFEDFNDADIRYLQLEAHTRGLSLKGDRHHLLMEVIEHSLECLQRKKNSLKHGARSARNVKKYLAESAKLLREGVHIKNMRQRAILDKLEEEAKFIRRLTAEGIVDEHGEADNRGAEYYRVRGKPVLPKRQSSVEASEESESETEESENYFLVEQDDGETIVVIPLPASSLAQASRKKFVVQPENENESENKSESENEDEPKAKKRVVACLPRASRRTGRQTKVVDLPENEDEFNKKDESENKDNSEKEDVPKTEKSAAVALPPASEFETNNEPENEVDSNAEKRTDATANEMKANNTGNTGSDTVSDEVNDVTPATTKAAKTIEAVEDNPDSSSEVYERASTAAEEEETTQTAVISTETASRNLQDIASATANSGKAAEPVVSNSRTTGEHDKTASTLAEVAAASETAVTGSKLTTKEVERSTEDSDNFQVAGSSSSTNSSTTATIHANTSNAFTPRTLFVNKPEENSSYSSPRMGNTYSSSPFIPREPTSNTMPEENPHHSNPTTSLENPAGAPKPVRNSNDSTPRMGGSNISNAFLPTEPNLNRKPEKSANHSKQVIDLTEDDPKPKVLSFMSTTGHVDPIEDDLEPIGLSLMSTTSEVRYPDFGEKDKHNTNSKRRMDAPLSNMPNKKPRPNNATTKWPVGPDTQPHLEEKFHPGYLRTLTYVFLDKKHCPGGVTRGDVLRPFTETLRDFPITDTGFAREGYYAFCRSGNNVLVHAKKCARFLNKDKALMASDKWEVFSEGNKIDGPY</sequence>
<feature type="compositionally biased region" description="Polar residues" evidence="1">
    <location>
        <begin position="358"/>
        <end position="378"/>
    </location>
</feature>
<feature type="compositionally biased region" description="Polar residues" evidence="1">
    <location>
        <begin position="471"/>
        <end position="513"/>
    </location>
</feature>
<dbReference type="EMBL" id="JAAMPI010000578">
    <property type="protein sequence ID" value="KAF4630189.1"/>
    <property type="molecule type" value="Genomic_DNA"/>
</dbReference>
<evidence type="ECO:0000256" key="1">
    <source>
        <dbReference type="SAM" id="MobiDB-lite"/>
    </source>
</evidence>